<evidence type="ECO:0000256" key="4">
    <source>
        <dbReference type="ARBA" id="ARBA00022692"/>
    </source>
</evidence>
<dbReference type="InterPro" id="IPR050622">
    <property type="entry name" value="CPA3_antiporter_subunitB"/>
</dbReference>
<dbReference type="GO" id="GO:0005886">
    <property type="term" value="C:plasma membrane"/>
    <property type="evidence" value="ECO:0007669"/>
    <property type="project" value="UniProtKB-SubCell"/>
</dbReference>
<feature type="transmembrane region" description="Helical" evidence="7">
    <location>
        <begin position="12"/>
        <end position="32"/>
    </location>
</feature>
<comment type="subcellular location">
    <subcellularLocation>
        <location evidence="1">Cell membrane</location>
        <topology evidence="1">Multi-pass membrane protein</topology>
    </subcellularLocation>
</comment>
<dbReference type="PANTHER" id="PTHR33932:SF4">
    <property type="entry name" value="NA(+)_H(+) ANTIPORTER SUBUNIT B"/>
    <property type="match status" value="1"/>
</dbReference>
<dbReference type="NCBIfam" id="NF006248">
    <property type="entry name" value="PRK08386.1"/>
    <property type="match status" value="1"/>
</dbReference>
<evidence type="ECO:0000256" key="1">
    <source>
        <dbReference type="ARBA" id="ARBA00004651"/>
    </source>
</evidence>
<keyword evidence="3" id="KW-1003">Cell membrane</keyword>
<name>A0A7C4S0Z4_UNCW3</name>
<dbReference type="PANTHER" id="PTHR33932">
    <property type="entry name" value="NA(+)/H(+) ANTIPORTER SUBUNIT B"/>
    <property type="match status" value="1"/>
</dbReference>
<accession>A0A7C4S0Z4</accession>
<dbReference type="InterPro" id="IPR007182">
    <property type="entry name" value="MnhB"/>
</dbReference>
<feature type="transmembrane region" description="Helical" evidence="7">
    <location>
        <begin position="77"/>
        <end position="99"/>
    </location>
</feature>
<keyword evidence="5 7" id="KW-1133">Transmembrane helix</keyword>
<evidence type="ECO:0000256" key="5">
    <source>
        <dbReference type="ARBA" id="ARBA00022989"/>
    </source>
</evidence>
<dbReference type="AlphaFoldDB" id="A0A7C4S0Z4"/>
<organism evidence="10">
    <name type="scientific">candidate division WOR-3 bacterium</name>
    <dbReference type="NCBI Taxonomy" id="2052148"/>
    <lineage>
        <taxon>Bacteria</taxon>
        <taxon>Bacteria division WOR-3</taxon>
    </lineage>
</organism>
<reference evidence="10" key="1">
    <citation type="journal article" date="2020" name="mSystems">
        <title>Genome- and Community-Level Interaction Insights into Carbon Utilization and Element Cycling Functions of Hydrothermarchaeota in Hydrothermal Sediment.</title>
        <authorList>
            <person name="Zhou Z."/>
            <person name="Liu Y."/>
            <person name="Xu W."/>
            <person name="Pan J."/>
            <person name="Luo Z.H."/>
            <person name="Li M."/>
        </authorList>
    </citation>
    <scope>NUCLEOTIDE SEQUENCE [LARGE SCALE GENOMIC DNA]</scope>
    <source>
        <strain evidence="10">SpSt-594</strain>
        <strain evidence="9">SpSt-655</strain>
    </source>
</reference>
<comment type="similarity">
    <text evidence="2">Belongs to the CPA3 antiporters (TC 2.A.63) subunit B family.</text>
</comment>
<evidence type="ECO:0000313" key="9">
    <source>
        <dbReference type="EMBL" id="HGQ55263.1"/>
    </source>
</evidence>
<keyword evidence="6 7" id="KW-0472">Membrane</keyword>
<evidence type="ECO:0000313" key="10">
    <source>
        <dbReference type="EMBL" id="HGU47082.1"/>
    </source>
</evidence>
<comment type="caution">
    <text evidence="10">The sequence shown here is derived from an EMBL/GenBank/DDBJ whole genome shotgun (WGS) entry which is preliminary data.</text>
</comment>
<feature type="transmembrane region" description="Helical" evidence="7">
    <location>
        <begin position="38"/>
        <end position="56"/>
    </location>
</feature>
<keyword evidence="4 7" id="KW-0812">Transmembrane</keyword>
<feature type="domain" description="Na+/H+ antiporter MnhB subunit-related protein" evidence="8">
    <location>
        <begin position="7"/>
        <end position="128"/>
    </location>
</feature>
<proteinExistence type="inferred from homology"/>
<dbReference type="EMBL" id="DTBX01000082">
    <property type="protein sequence ID" value="HGQ55263.1"/>
    <property type="molecule type" value="Genomic_DNA"/>
</dbReference>
<evidence type="ECO:0000256" key="2">
    <source>
        <dbReference type="ARBA" id="ARBA00009425"/>
    </source>
</evidence>
<evidence type="ECO:0000256" key="7">
    <source>
        <dbReference type="SAM" id="Phobius"/>
    </source>
</evidence>
<dbReference type="Pfam" id="PF04039">
    <property type="entry name" value="MnhB"/>
    <property type="match status" value="1"/>
</dbReference>
<protein>
    <recommendedName>
        <fullName evidence="8">Na+/H+ antiporter MnhB subunit-related protein domain-containing protein</fullName>
    </recommendedName>
</protein>
<sequence length="144" mass="15594">MRGMTIIVKTITKLLVGLIFLYGIYIIFHGHLTPGGGFAGGVIISASFILLILAFGSEEIKERISYIYSSIFESIGGLLFVLIALFGLILGSQFFYNFLPKGKVFMLFSSGIIPLCNVAIGIKVGAGLFAIFLAIAATRFIMKE</sequence>
<evidence type="ECO:0000259" key="8">
    <source>
        <dbReference type="Pfam" id="PF04039"/>
    </source>
</evidence>
<gene>
    <name evidence="10" type="ORF">ENT60_00765</name>
    <name evidence="9" type="ORF">ENU28_02205</name>
</gene>
<feature type="transmembrane region" description="Helical" evidence="7">
    <location>
        <begin position="111"/>
        <end position="137"/>
    </location>
</feature>
<evidence type="ECO:0000256" key="6">
    <source>
        <dbReference type="ARBA" id="ARBA00023136"/>
    </source>
</evidence>
<dbReference type="EMBL" id="DSZH01000038">
    <property type="protein sequence ID" value="HGU47082.1"/>
    <property type="molecule type" value="Genomic_DNA"/>
</dbReference>
<evidence type="ECO:0000256" key="3">
    <source>
        <dbReference type="ARBA" id="ARBA00022475"/>
    </source>
</evidence>